<dbReference type="InterPro" id="IPR039340">
    <property type="entry name" value="Tfc4/TFIIIC-102/Sfc4"/>
</dbReference>
<evidence type="ECO:0000313" key="2">
    <source>
        <dbReference type="Proteomes" id="UP000235145"/>
    </source>
</evidence>
<reference evidence="1 2" key="1">
    <citation type="journal article" date="2017" name="Nat. Commun.">
        <title>Genome assembly with in vitro proximity ligation data and whole-genome triplication in lettuce.</title>
        <authorList>
            <person name="Reyes-Chin-Wo S."/>
            <person name="Wang Z."/>
            <person name="Yang X."/>
            <person name="Kozik A."/>
            <person name="Arikit S."/>
            <person name="Song C."/>
            <person name="Xia L."/>
            <person name="Froenicke L."/>
            <person name="Lavelle D.O."/>
            <person name="Truco M.J."/>
            <person name="Xia R."/>
            <person name="Zhu S."/>
            <person name="Xu C."/>
            <person name="Xu H."/>
            <person name="Xu X."/>
            <person name="Cox K."/>
            <person name="Korf I."/>
            <person name="Meyers B.C."/>
            <person name="Michelmore R.W."/>
        </authorList>
    </citation>
    <scope>NUCLEOTIDE SEQUENCE [LARGE SCALE GENOMIC DNA]</scope>
    <source>
        <strain evidence="2">cv. Salinas</strain>
        <tissue evidence="1">Seedlings</tissue>
    </source>
</reference>
<dbReference type="Proteomes" id="UP000235145">
    <property type="component" value="Unassembled WGS sequence"/>
</dbReference>
<keyword evidence="2" id="KW-1185">Reference proteome</keyword>
<dbReference type="AlphaFoldDB" id="A0A9R1XEP4"/>
<protein>
    <submittedName>
        <fullName evidence="1">Uncharacterized protein</fullName>
    </submittedName>
</protein>
<dbReference type="GO" id="GO:0006383">
    <property type="term" value="P:transcription by RNA polymerase III"/>
    <property type="evidence" value="ECO:0007669"/>
    <property type="project" value="InterPro"/>
</dbReference>
<dbReference type="InterPro" id="IPR011990">
    <property type="entry name" value="TPR-like_helical_dom_sf"/>
</dbReference>
<comment type="caution">
    <text evidence="1">The sequence shown here is derived from an EMBL/GenBank/DDBJ whole genome shotgun (WGS) entry which is preliminary data.</text>
</comment>
<dbReference type="PANTHER" id="PTHR23082">
    <property type="entry name" value="TRANSCRIPTION INITIATION FACTOR IIIC TFIIIC , POLYPEPTIDE 3-RELATED"/>
    <property type="match status" value="1"/>
</dbReference>
<organism evidence="1 2">
    <name type="scientific">Lactuca sativa</name>
    <name type="common">Garden lettuce</name>
    <dbReference type="NCBI Taxonomy" id="4236"/>
    <lineage>
        <taxon>Eukaryota</taxon>
        <taxon>Viridiplantae</taxon>
        <taxon>Streptophyta</taxon>
        <taxon>Embryophyta</taxon>
        <taxon>Tracheophyta</taxon>
        <taxon>Spermatophyta</taxon>
        <taxon>Magnoliopsida</taxon>
        <taxon>eudicotyledons</taxon>
        <taxon>Gunneridae</taxon>
        <taxon>Pentapetalae</taxon>
        <taxon>asterids</taxon>
        <taxon>campanulids</taxon>
        <taxon>Asterales</taxon>
        <taxon>Asteraceae</taxon>
        <taxon>Cichorioideae</taxon>
        <taxon>Cichorieae</taxon>
        <taxon>Lactucinae</taxon>
        <taxon>Lactuca</taxon>
    </lineage>
</organism>
<proteinExistence type="predicted"/>
<dbReference type="EMBL" id="NBSK02000005">
    <property type="protein sequence ID" value="KAJ0207469.1"/>
    <property type="molecule type" value="Genomic_DNA"/>
</dbReference>
<gene>
    <name evidence="1" type="ORF">LSAT_V11C500242800</name>
</gene>
<dbReference type="SUPFAM" id="SSF48452">
    <property type="entry name" value="TPR-like"/>
    <property type="match status" value="1"/>
</dbReference>
<accession>A0A9R1XEP4</accession>
<evidence type="ECO:0000313" key="1">
    <source>
        <dbReference type="EMBL" id="KAJ0207469.1"/>
    </source>
</evidence>
<name>A0A9R1XEP4_LACSA</name>
<sequence length="174" mass="19506">MSCRARNMPGCRFVFLASTMYQRCSKHERIVSILDNYLRKNPKDADLSVVHVLASTHMLGNAHDKALHHIEYAQHNYSAAKDLPVELLVQAGIYHVHLGNMEKAQSFFSVFTHEPVNDYSHLNIEAADSLMTVKHHAYLMLEGNAGVNKNLFSSESHRAKINGKSTGGSINVIY</sequence>
<dbReference type="PANTHER" id="PTHR23082:SF0">
    <property type="entry name" value="GENERAL TRANSCRIPTION FACTOR 3C POLYPEPTIDE 3"/>
    <property type="match status" value="1"/>
</dbReference>